<comment type="similarity">
    <text evidence="1">Belongs to the type-I restriction system S methylase family.</text>
</comment>
<accession>A0A1S0ZBC5</accession>
<reference evidence="6" key="1">
    <citation type="submission" date="2016-09" db="EMBL/GenBank/DDBJ databases">
        <title>Whole genome sequencing of Salmonella enterica.</title>
        <authorList>
            <person name="Bell R."/>
        </authorList>
    </citation>
    <scope>NUCLEOTIDE SEQUENCE [LARGE SCALE GENOMIC DNA]</scope>
    <source>
        <strain evidence="6">CFSAN044978</strain>
    </source>
</reference>
<feature type="domain" description="Type I restriction modification DNA specificity" evidence="5">
    <location>
        <begin position="16"/>
        <end position="183"/>
    </location>
</feature>
<keyword evidence="3" id="KW-0238">DNA-binding</keyword>
<keyword evidence="2" id="KW-0680">Restriction system</keyword>
<evidence type="ECO:0000256" key="2">
    <source>
        <dbReference type="ARBA" id="ARBA00022747"/>
    </source>
</evidence>
<evidence type="ECO:0000313" key="6">
    <source>
        <dbReference type="EMBL" id="OHG62277.1"/>
    </source>
</evidence>
<dbReference type="SUPFAM" id="SSF116734">
    <property type="entry name" value="DNA methylase specificity domain"/>
    <property type="match status" value="2"/>
</dbReference>
<feature type="coiled-coil region" evidence="4">
    <location>
        <begin position="175"/>
        <end position="202"/>
    </location>
</feature>
<dbReference type="Gene3D" id="1.10.287.1120">
    <property type="entry name" value="Bipartite methylase S protein"/>
    <property type="match status" value="1"/>
</dbReference>
<evidence type="ECO:0000259" key="5">
    <source>
        <dbReference type="Pfam" id="PF01420"/>
    </source>
</evidence>
<evidence type="ECO:0000256" key="1">
    <source>
        <dbReference type="ARBA" id="ARBA00010923"/>
    </source>
</evidence>
<dbReference type="GO" id="GO:0009307">
    <property type="term" value="P:DNA restriction-modification system"/>
    <property type="evidence" value="ECO:0007669"/>
    <property type="project" value="UniProtKB-KW"/>
</dbReference>
<dbReference type="AlphaFoldDB" id="A0A1S0ZBC5"/>
<dbReference type="EMBL" id="MLZC01000014">
    <property type="protein sequence ID" value="OHG62277.1"/>
    <property type="molecule type" value="Genomic_DNA"/>
</dbReference>
<gene>
    <name evidence="6" type="ORF">A7T00_23330</name>
</gene>
<dbReference type="GO" id="GO:0004519">
    <property type="term" value="F:endonuclease activity"/>
    <property type="evidence" value="ECO:0007669"/>
    <property type="project" value="UniProtKB-KW"/>
</dbReference>
<feature type="domain" description="Type I restriction modification DNA specificity" evidence="5">
    <location>
        <begin position="230"/>
        <end position="407"/>
    </location>
</feature>
<dbReference type="InterPro" id="IPR052021">
    <property type="entry name" value="Type-I_RS_S_subunit"/>
</dbReference>
<keyword evidence="6" id="KW-0255">Endonuclease</keyword>
<keyword evidence="4" id="KW-0175">Coiled coil</keyword>
<evidence type="ECO:0000256" key="4">
    <source>
        <dbReference type="SAM" id="Coils"/>
    </source>
</evidence>
<evidence type="ECO:0000256" key="3">
    <source>
        <dbReference type="ARBA" id="ARBA00023125"/>
    </source>
</evidence>
<dbReference type="GO" id="GO:0003677">
    <property type="term" value="F:DNA binding"/>
    <property type="evidence" value="ECO:0007669"/>
    <property type="project" value="UniProtKB-KW"/>
</dbReference>
<dbReference type="PANTHER" id="PTHR30408:SF12">
    <property type="entry name" value="TYPE I RESTRICTION ENZYME MJAVIII SPECIFICITY SUBUNIT"/>
    <property type="match status" value="1"/>
</dbReference>
<protein>
    <submittedName>
        <fullName evidence="6">Type I restriction endonuclease subunit S</fullName>
    </submittedName>
</protein>
<keyword evidence="6" id="KW-0540">Nuclease</keyword>
<organism evidence="6">
    <name type="scientific">Salmonella enterica subsp. enterica serovar Saintpaul</name>
    <dbReference type="NCBI Taxonomy" id="90105"/>
    <lineage>
        <taxon>Bacteria</taxon>
        <taxon>Pseudomonadati</taxon>
        <taxon>Pseudomonadota</taxon>
        <taxon>Gammaproteobacteria</taxon>
        <taxon>Enterobacterales</taxon>
        <taxon>Enterobacteriaceae</taxon>
        <taxon>Salmonella</taxon>
    </lineage>
</organism>
<dbReference type="Pfam" id="PF01420">
    <property type="entry name" value="Methylase_S"/>
    <property type="match status" value="2"/>
</dbReference>
<dbReference type="InterPro" id="IPR000055">
    <property type="entry name" value="Restrct_endonuc_typeI_TRD"/>
</dbReference>
<dbReference type="InterPro" id="IPR044946">
    <property type="entry name" value="Restrct_endonuc_typeI_TRD_sf"/>
</dbReference>
<keyword evidence="6" id="KW-0378">Hydrolase</keyword>
<sequence length="428" mass="47952">MNRMKESGIDWIGQIPQGWGVKAIKYIFDEIGSGSTPKSDNEIFYDGDINWIQSGDLYQTDTVTSVSKTISYQGFKSTSALKIYKHPFIALAMYGASVGNVAISCIDACVNQAVVVMLGTSETVRFGKYAIEASKNNLIFSAQGGTQPNISQSLIKNWNIPQPDSSEQTKIADFLDKKTAQLDKVKSLLEEQIQKLKDYRASLIYETVTKGLDKTVPMKDSGIDWIGQVPEGWGVKRLKDYVDFQTGTTPPQSIGVNQERKGVRWFKPGDFSDESVNLTSAENYITSEVVNQQKLSVYPEKTILVVGIASIGKVGYSENHSYSNQQITALKVTGQIFPKYLAYLMFSSGQYIRETALYTIVPIINNQYLSSLKIVLPNRVVQETIVEYLDKKIGQINKMIAIKNEQIKNINKQRQTLIYDYVTGKRRV</sequence>
<dbReference type="PANTHER" id="PTHR30408">
    <property type="entry name" value="TYPE-1 RESTRICTION ENZYME ECOKI SPECIFICITY PROTEIN"/>
    <property type="match status" value="1"/>
</dbReference>
<name>A0A1S0ZBC5_SALET</name>
<dbReference type="CDD" id="cd17290">
    <property type="entry name" value="RMtype1_S_AleSS8ORF2795P_TRD1-CR1_like"/>
    <property type="match status" value="1"/>
</dbReference>
<dbReference type="Gene3D" id="3.90.220.20">
    <property type="entry name" value="DNA methylase specificity domains"/>
    <property type="match status" value="2"/>
</dbReference>
<comment type="caution">
    <text evidence="6">The sequence shown here is derived from an EMBL/GenBank/DDBJ whole genome shotgun (WGS) entry which is preliminary data.</text>
</comment>
<proteinExistence type="inferred from homology"/>